<accession>E0NUK5</accession>
<proteinExistence type="predicted"/>
<dbReference type="OrthoDB" id="1068111at2"/>
<comment type="caution">
    <text evidence="1">The sequence shown here is derived from an EMBL/GenBank/DDBJ whole genome shotgun (WGS) entry which is preliminary data.</text>
</comment>
<evidence type="ECO:0000313" key="2">
    <source>
        <dbReference type="Proteomes" id="UP000004394"/>
    </source>
</evidence>
<dbReference type="AlphaFoldDB" id="E0NUK5"/>
<sequence length="220" mass="24598">MRQFISITTLCLLFVACEFNDYKSGDNALSYLRADFAEAHTSAVGRIDHAVNDAGEHIRLSPPLVCNWASKADTLYRTLLYYQRTDDAAYKPLAAVRVAVLALQPASTLPHVPTDPVTLESLWLSKNRKYINLSILLKTGKGDVPDARQQLGMVIDGTETDAEGKRHDHLRLLHAQNNVPEYYSHRVYISLPAGRYHAGDRVTLTVNTYQGTIQRTVSFP</sequence>
<dbReference type="BioCyc" id="PMAR862515-HMP:GMOO-1886-MONOMER"/>
<dbReference type="STRING" id="862515.HMPREF0658_1860"/>
<dbReference type="HOGENOM" id="CLU_104503_1_0_10"/>
<protein>
    <submittedName>
        <fullName evidence="1">Uncharacterized protein</fullName>
    </submittedName>
</protein>
<dbReference type="InterPro" id="IPR038143">
    <property type="entry name" value="NigD-like_C_dom_sf"/>
</dbReference>
<dbReference type="RefSeq" id="WP_006950169.1">
    <property type="nucleotide sequence ID" value="NZ_BAJI01000004.1"/>
</dbReference>
<dbReference type="PROSITE" id="PS51257">
    <property type="entry name" value="PROKAR_LIPOPROTEIN"/>
    <property type="match status" value="1"/>
</dbReference>
<gene>
    <name evidence="1" type="ORF">HMPREF0658_1860</name>
</gene>
<dbReference type="EMBL" id="AEEI01000052">
    <property type="protein sequence ID" value="EFM01296.1"/>
    <property type="molecule type" value="Genomic_DNA"/>
</dbReference>
<evidence type="ECO:0000313" key="1">
    <source>
        <dbReference type="EMBL" id="EFM01296.1"/>
    </source>
</evidence>
<dbReference type="Gene3D" id="2.60.40.2370">
    <property type="entry name" value="NigD-like, C-terminal beta sandwich domain"/>
    <property type="match status" value="1"/>
</dbReference>
<organism evidence="1 2">
    <name type="scientific">Hoylesella marshii DSM 16973 = JCM 13450</name>
    <dbReference type="NCBI Taxonomy" id="862515"/>
    <lineage>
        <taxon>Bacteria</taxon>
        <taxon>Pseudomonadati</taxon>
        <taxon>Bacteroidota</taxon>
        <taxon>Bacteroidia</taxon>
        <taxon>Bacteroidales</taxon>
        <taxon>Prevotellaceae</taxon>
        <taxon>Hoylesella</taxon>
    </lineage>
</organism>
<name>E0NUK5_9BACT</name>
<reference evidence="1" key="1">
    <citation type="submission" date="2010-07" db="EMBL/GenBank/DDBJ databases">
        <authorList>
            <person name="Muzny D."/>
            <person name="Qin X."/>
            <person name="Deng J."/>
            <person name="Jiang H."/>
            <person name="Liu Y."/>
            <person name="Qu J."/>
            <person name="Song X.-Z."/>
            <person name="Zhang L."/>
            <person name="Thornton R."/>
            <person name="Coyle M."/>
            <person name="Francisco L."/>
            <person name="Jackson L."/>
            <person name="Javaid M."/>
            <person name="Korchina V."/>
            <person name="Kovar C."/>
            <person name="Mata R."/>
            <person name="Mathew T."/>
            <person name="Ngo R."/>
            <person name="Nguyen L."/>
            <person name="Nguyen N."/>
            <person name="Okwuonu G."/>
            <person name="Ongeri F."/>
            <person name="Pham C."/>
            <person name="Simmons D."/>
            <person name="Wilczek-Boney K."/>
            <person name="Hale W."/>
            <person name="Jakkamsetti A."/>
            <person name="Pham P."/>
            <person name="Ruth R."/>
            <person name="San Lucas F."/>
            <person name="Warren J."/>
            <person name="Zhang J."/>
            <person name="Zhao Z."/>
            <person name="Zhou C."/>
            <person name="Zhu D."/>
            <person name="Lee S."/>
            <person name="Bess C."/>
            <person name="Blankenburg K."/>
            <person name="Forbes L."/>
            <person name="Fu Q."/>
            <person name="Gubbala S."/>
            <person name="Hirani K."/>
            <person name="Jayaseelan J.C."/>
            <person name="Lara F."/>
            <person name="Munidasa M."/>
            <person name="Palculict T."/>
            <person name="Patil S."/>
            <person name="Pu L.-L."/>
            <person name="Saada N."/>
            <person name="Tang L."/>
            <person name="Weissenberger G."/>
            <person name="Zhu Y."/>
            <person name="Hemphill L."/>
            <person name="Shang Y."/>
            <person name="Youmans B."/>
            <person name="Ayvaz T."/>
            <person name="Ross M."/>
            <person name="Santibanez J."/>
            <person name="Aqrawi P."/>
            <person name="Gross S."/>
            <person name="Joshi V."/>
            <person name="Fowler G."/>
            <person name="Nazareth L."/>
            <person name="Reid J."/>
            <person name="Worley K."/>
            <person name="Petrosino J."/>
            <person name="Highlander S."/>
            <person name="Gibbs R."/>
        </authorList>
    </citation>
    <scope>NUCLEOTIDE SEQUENCE [LARGE SCALE GENOMIC DNA]</scope>
    <source>
        <strain evidence="1">DSM 16973</strain>
    </source>
</reference>
<dbReference type="eggNOG" id="ENOG50330NV">
    <property type="taxonomic scope" value="Bacteria"/>
</dbReference>
<dbReference type="Proteomes" id="UP000004394">
    <property type="component" value="Unassembled WGS sequence"/>
</dbReference>
<keyword evidence="2" id="KW-1185">Reference proteome</keyword>